<name>A0A4W5PWK0_9TELE</name>
<protein>
    <submittedName>
        <fullName evidence="1">Uncharacterized protein</fullName>
    </submittedName>
</protein>
<dbReference type="Ensembl" id="ENSHHUT00000066978.1">
    <property type="protein sequence ID" value="ENSHHUP00000064784.1"/>
    <property type="gene ID" value="ENSHHUG00000038272.1"/>
</dbReference>
<dbReference type="GeneTree" id="ENSGT00990000211233"/>
<dbReference type="AlphaFoldDB" id="A0A4W5PWK0"/>
<organism evidence="1 2">
    <name type="scientific">Hucho hucho</name>
    <name type="common">huchen</name>
    <dbReference type="NCBI Taxonomy" id="62062"/>
    <lineage>
        <taxon>Eukaryota</taxon>
        <taxon>Metazoa</taxon>
        <taxon>Chordata</taxon>
        <taxon>Craniata</taxon>
        <taxon>Vertebrata</taxon>
        <taxon>Euteleostomi</taxon>
        <taxon>Actinopterygii</taxon>
        <taxon>Neopterygii</taxon>
        <taxon>Teleostei</taxon>
        <taxon>Protacanthopterygii</taxon>
        <taxon>Salmoniformes</taxon>
        <taxon>Salmonidae</taxon>
        <taxon>Salmoninae</taxon>
        <taxon>Hucho</taxon>
    </lineage>
</organism>
<evidence type="ECO:0000313" key="2">
    <source>
        <dbReference type="Proteomes" id="UP000314982"/>
    </source>
</evidence>
<keyword evidence="2" id="KW-1185">Reference proteome</keyword>
<dbReference type="Proteomes" id="UP000314982">
    <property type="component" value="Unassembled WGS sequence"/>
</dbReference>
<proteinExistence type="predicted"/>
<accession>A0A4W5PWK0</accession>
<reference evidence="1" key="2">
    <citation type="submission" date="2025-08" db="UniProtKB">
        <authorList>
            <consortium name="Ensembl"/>
        </authorList>
    </citation>
    <scope>IDENTIFICATION</scope>
</reference>
<reference evidence="2" key="1">
    <citation type="submission" date="2018-06" db="EMBL/GenBank/DDBJ databases">
        <title>Genome assembly of Danube salmon.</title>
        <authorList>
            <person name="Macqueen D.J."/>
            <person name="Gundappa M.K."/>
        </authorList>
    </citation>
    <scope>NUCLEOTIDE SEQUENCE [LARGE SCALE GENOMIC DNA]</scope>
</reference>
<evidence type="ECO:0000313" key="1">
    <source>
        <dbReference type="Ensembl" id="ENSHHUP00000064784.1"/>
    </source>
</evidence>
<sequence>MSLSAVLSTLSSLKTCQTDIGTGMDIVTDVALDVAETAGTENDAVLKKLEVMMLECAKLDREINCFVEVVNNVTAEVRVVNYRGQSSPFIVTDFPLDGFWRSV</sequence>
<reference evidence="1" key="3">
    <citation type="submission" date="2025-09" db="UniProtKB">
        <authorList>
            <consortium name="Ensembl"/>
        </authorList>
    </citation>
    <scope>IDENTIFICATION</scope>
</reference>
<dbReference type="STRING" id="62062.ENSHHUP00000064784"/>